<evidence type="ECO:0000313" key="1">
    <source>
        <dbReference type="Proteomes" id="UP000887580"/>
    </source>
</evidence>
<organism evidence="1 2">
    <name type="scientific">Panagrolaimus sp. PS1159</name>
    <dbReference type="NCBI Taxonomy" id="55785"/>
    <lineage>
        <taxon>Eukaryota</taxon>
        <taxon>Metazoa</taxon>
        <taxon>Ecdysozoa</taxon>
        <taxon>Nematoda</taxon>
        <taxon>Chromadorea</taxon>
        <taxon>Rhabditida</taxon>
        <taxon>Tylenchina</taxon>
        <taxon>Panagrolaimomorpha</taxon>
        <taxon>Panagrolaimoidea</taxon>
        <taxon>Panagrolaimidae</taxon>
        <taxon>Panagrolaimus</taxon>
    </lineage>
</organism>
<sequence length="85" mass="9819">MAPSMIEQNVYFILHCYQTESIMLYDTNLTATINNCFTDDSPYQCIIKEQSFVLYQMNMAVSAIKLSSDLKSCVFQNNVFMHKTV</sequence>
<accession>A0AC35FK11</accession>
<proteinExistence type="predicted"/>
<name>A0AC35FK11_9BILA</name>
<reference evidence="2" key="1">
    <citation type="submission" date="2022-11" db="UniProtKB">
        <authorList>
            <consortium name="WormBaseParasite"/>
        </authorList>
    </citation>
    <scope>IDENTIFICATION</scope>
</reference>
<evidence type="ECO:0000313" key="2">
    <source>
        <dbReference type="WBParaSite" id="PS1159_v2.g18130.t1"/>
    </source>
</evidence>
<dbReference type="Proteomes" id="UP000887580">
    <property type="component" value="Unplaced"/>
</dbReference>
<dbReference type="WBParaSite" id="PS1159_v2.g18130.t1">
    <property type="protein sequence ID" value="PS1159_v2.g18130.t1"/>
    <property type="gene ID" value="PS1159_v2.g18130"/>
</dbReference>
<protein>
    <submittedName>
        <fullName evidence="2">Uncharacterized protein</fullName>
    </submittedName>
</protein>